<dbReference type="GO" id="GO:0016020">
    <property type="term" value="C:membrane"/>
    <property type="evidence" value="ECO:0007669"/>
    <property type="project" value="InterPro"/>
</dbReference>
<dbReference type="InterPro" id="IPR004995">
    <property type="entry name" value="Spore_Ger"/>
</dbReference>
<evidence type="ECO:0000313" key="4">
    <source>
        <dbReference type="EMBL" id="QMV44026.1"/>
    </source>
</evidence>
<dbReference type="Proteomes" id="UP000515679">
    <property type="component" value="Chromosome"/>
</dbReference>
<sequence>MQARFSTRFGNLESGDQTALVPKLDRNIESLKQVLGEADDVSFRSFLIGGTVRAELVNIPYMTDRKEVDNSVLMPLMKSEDLACTDLHAIKLRLLPVTSVFDAATVEECAGQLIKGFSVLLIDGCTGALLLGTAQLDKRNVEEPKTEPSLRGPRDGFTESIATNLSLLRRKIQSVKLKLRSLNIGRYTGTEVYIAYMEDLVKPSLLNEVQSRLERIDVDSVLETGYIEELTEDDPYSPFPQQMFTERADIAAASLLEGRIVVLVDGTPNVLIVPATLATLLQAADDYYNRAVYSSALRFLRYLTLLISTILPSVYVALLNFHHEMVPGKLLISIASAREEIPFPTFVEVMMMQLAFEVLREAGLRLPRQIGSAVTIVGALVVGEAAVSAGLVSAPIVIIIAFTGIAGFTAPHYSLELAIRLLRLPLIVLGGTLGMLGVMFGIIAIAIHLCMLRSYGVPYLSPFAPFAANEMKDTAIRAPWWKMTMRPGFAALRNSKRLARGQKPGPGRGGRN</sequence>
<gene>
    <name evidence="4" type="ORF">FPL14_24775</name>
</gene>
<organism evidence="4 5">
    <name type="scientific">Cohnella cholangitidis</name>
    <dbReference type="NCBI Taxonomy" id="2598458"/>
    <lineage>
        <taxon>Bacteria</taxon>
        <taxon>Bacillati</taxon>
        <taxon>Bacillota</taxon>
        <taxon>Bacilli</taxon>
        <taxon>Bacillales</taxon>
        <taxon>Paenibacillaceae</taxon>
        <taxon>Cohnella</taxon>
    </lineage>
</organism>
<keyword evidence="3" id="KW-1133">Transmembrane helix</keyword>
<dbReference type="AlphaFoldDB" id="A0A7G5C492"/>
<feature type="transmembrane region" description="Helical" evidence="3">
    <location>
        <begin position="426"/>
        <end position="449"/>
    </location>
</feature>
<dbReference type="GO" id="GO:0009847">
    <property type="term" value="P:spore germination"/>
    <property type="evidence" value="ECO:0007669"/>
    <property type="project" value="InterPro"/>
</dbReference>
<comment type="similarity">
    <text evidence="1">Belongs to the GerABKA family.</text>
</comment>
<dbReference type="PANTHER" id="PTHR22550">
    <property type="entry name" value="SPORE GERMINATION PROTEIN"/>
    <property type="match status" value="1"/>
</dbReference>
<accession>A0A7G5C492</accession>
<dbReference type="InterPro" id="IPR050768">
    <property type="entry name" value="UPF0353/GerABKA_families"/>
</dbReference>
<reference evidence="4 5" key="1">
    <citation type="submission" date="2019-07" db="EMBL/GenBank/DDBJ databases">
        <authorList>
            <person name="Kim J.K."/>
            <person name="Cheong H.-M."/>
            <person name="Choi Y."/>
            <person name="Hwang K.J."/>
            <person name="Lee S."/>
            <person name="Choi C."/>
        </authorList>
    </citation>
    <scope>NUCLEOTIDE SEQUENCE [LARGE SCALE GENOMIC DNA]</scope>
    <source>
        <strain evidence="4 5">KS 22</strain>
    </source>
</reference>
<feature type="transmembrane region" description="Helical" evidence="3">
    <location>
        <begin position="299"/>
        <end position="321"/>
    </location>
</feature>
<feature type="transmembrane region" description="Helical" evidence="3">
    <location>
        <begin position="371"/>
        <end position="390"/>
    </location>
</feature>
<proteinExistence type="inferred from homology"/>
<dbReference type="PIRSF" id="PIRSF005690">
    <property type="entry name" value="GerBA"/>
    <property type="match status" value="1"/>
</dbReference>
<keyword evidence="5" id="KW-1185">Reference proteome</keyword>
<keyword evidence="2 3" id="KW-0472">Membrane</keyword>
<protein>
    <submittedName>
        <fullName evidence="4">Spore germination protein</fullName>
    </submittedName>
</protein>
<evidence type="ECO:0000256" key="2">
    <source>
        <dbReference type="ARBA" id="ARBA00023136"/>
    </source>
</evidence>
<dbReference type="KEGG" id="cchl:FPL14_24775"/>
<dbReference type="PANTHER" id="PTHR22550:SF5">
    <property type="entry name" value="LEUCINE ZIPPER PROTEIN 4"/>
    <property type="match status" value="1"/>
</dbReference>
<dbReference type="EMBL" id="CP041969">
    <property type="protein sequence ID" value="QMV44026.1"/>
    <property type="molecule type" value="Genomic_DNA"/>
</dbReference>
<evidence type="ECO:0000256" key="1">
    <source>
        <dbReference type="ARBA" id="ARBA00005278"/>
    </source>
</evidence>
<keyword evidence="3" id="KW-0812">Transmembrane</keyword>
<dbReference type="Pfam" id="PF03323">
    <property type="entry name" value="GerA"/>
    <property type="match status" value="1"/>
</dbReference>
<dbReference type="RefSeq" id="WP_182300257.1">
    <property type="nucleotide sequence ID" value="NZ_CP041969.1"/>
</dbReference>
<feature type="transmembrane region" description="Helical" evidence="3">
    <location>
        <begin position="396"/>
        <end position="414"/>
    </location>
</feature>
<evidence type="ECO:0000313" key="5">
    <source>
        <dbReference type="Proteomes" id="UP000515679"/>
    </source>
</evidence>
<evidence type="ECO:0000256" key="3">
    <source>
        <dbReference type="SAM" id="Phobius"/>
    </source>
</evidence>
<name>A0A7G5C492_9BACL</name>